<dbReference type="EMBL" id="JACNJN010000056">
    <property type="protein sequence ID" value="MBC8334259.1"/>
    <property type="molecule type" value="Genomic_DNA"/>
</dbReference>
<dbReference type="SUPFAM" id="SSF52540">
    <property type="entry name" value="P-loop containing nucleoside triphosphate hydrolases"/>
    <property type="match status" value="1"/>
</dbReference>
<protein>
    <submittedName>
        <fullName evidence="2">Sulfotransferase domain-containing protein</fullName>
    </submittedName>
</protein>
<dbReference type="AlphaFoldDB" id="A0A8J6THN0"/>
<reference evidence="2 3" key="1">
    <citation type="submission" date="2020-08" db="EMBL/GenBank/DDBJ databases">
        <title>Bridging the membrane lipid divide: bacteria of the FCB group superphylum have the potential to synthesize archaeal ether lipids.</title>
        <authorList>
            <person name="Villanueva L."/>
            <person name="Von Meijenfeldt F.A.B."/>
            <person name="Westbye A.B."/>
            <person name="Yadav S."/>
            <person name="Hopmans E.C."/>
            <person name="Dutilh B.E."/>
            <person name="Sinninghe Damste J.S."/>
        </authorList>
    </citation>
    <scope>NUCLEOTIDE SEQUENCE [LARGE SCALE GENOMIC DNA]</scope>
    <source>
        <strain evidence="2">NIOZ-UU36</strain>
    </source>
</reference>
<dbReference type="GO" id="GO:0008146">
    <property type="term" value="F:sulfotransferase activity"/>
    <property type="evidence" value="ECO:0007669"/>
    <property type="project" value="InterPro"/>
</dbReference>
<evidence type="ECO:0000313" key="3">
    <source>
        <dbReference type="Proteomes" id="UP000614469"/>
    </source>
</evidence>
<dbReference type="InterPro" id="IPR027417">
    <property type="entry name" value="P-loop_NTPase"/>
</dbReference>
<gene>
    <name evidence="2" type="ORF">H8E29_03250</name>
</gene>
<evidence type="ECO:0000313" key="2">
    <source>
        <dbReference type="EMBL" id="MBC8334259.1"/>
    </source>
</evidence>
<accession>A0A8J6THN0</accession>
<proteinExistence type="predicted"/>
<dbReference type="Pfam" id="PF00685">
    <property type="entry name" value="Sulfotransfer_1"/>
    <property type="match status" value="1"/>
</dbReference>
<dbReference type="Proteomes" id="UP000614469">
    <property type="component" value="Unassembled WGS sequence"/>
</dbReference>
<evidence type="ECO:0000259" key="1">
    <source>
        <dbReference type="Pfam" id="PF00685"/>
    </source>
</evidence>
<feature type="domain" description="Sulfotransferase" evidence="1">
    <location>
        <begin position="121"/>
        <end position="272"/>
    </location>
</feature>
<dbReference type="InterPro" id="IPR000863">
    <property type="entry name" value="Sulfotransferase_dom"/>
</dbReference>
<name>A0A8J6THN0_9CHLR</name>
<dbReference type="Gene3D" id="3.40.50.300">
    <property type="entry name" value="P-loop containing nucleotide triphosphate hydrolases"/>
    <property type="match status" value="1"/>
</dbReference>
<comment type="caution">
    <text evidence="2">The sequence shown here is derived from an EMBL/GenBank/DDBJ whole genome shotgun (WGS) entry which is preliminary data.</text>
</comment>
<sequence length="284" mass="32375">MPLQNTLRKKLREPGKYAQAALRWRSLSFGEAPPIFGNSKPKSGSHLLLQILNGFTKIMPYTYTAAEPVRTIRKEGGRRSAREIAVELATIYPAVIGWGYVEASPENLAILCRKGRVNYFIYRDPRDMLISQAFFATDMHTGHGMHAYYQSLPDFDARLKVAIMGIDQDGLKMVSVRERYAGVFEWLNQPQVMCIRFENLINDRDATLNAMLDEIEKTGYQIPTPREKAIAILVEAINPKKSHTFRSGKTGGWRDHFSEENKDLFKDVAGDLLVKLGYEENNEW</sequence>
<organism evidence="2 3">
    <name type="scientific">Candidatus Desulfolinea nitratireducens</name>
    <dbReference type="NCBI Taxonomy" id="2841698"/>
    <lineage>
        <taxon>Bacteria</taxon>
        <taxon>Bacillati</taxon>
        <taxon>Chloroflexota</taxon>
        <taxon>Anaerolineae</taxon>
        <taxon>Anaerolineales</taxon>
        <taxon>Anaerolineales incertae sedis</taxon>
        <taxon>Candidatus Desulfolinea</taxon>
    </lineage>
</organism>